<dbReference type="STRING" id="1742972.COMA1_10233"/>
<comment type="subcellular location">
    <subcellularLocation>
        <location evidence="1">Cell membrane</location>
        <topology evidence="1">Multi-pass membrane protein</topology>
    </subcellularLocation>
</comment>
<feature type="transmembrane region" description="Helical" evidence="8">
    <location>
        <begin position="125"/>
        <end position="143"/>
    </location>
</feature>
<feature type="transmembrane region" description="Helical" evidence="8">
    <location>
        <begin position="406"/>
        <end position="423"/>
    </location>
</feature>
<organism evidence="9 10">
    <name type="scientific">Candidatus Nitrospira nitrosa</name>
    <dbReference type="NCBI Taxonomy" id="1742972"/>
    <lineage>
        <taxon>Bacteria</taxon>
        <taxon>Pseudomonadati</taxon>
        <taxon>Nitrospirota</taxon>
        <taxon>Nitrospiria</taxon>
        <taxon>Nitrospirales</taxon>
        <taxon>Nitrospiraceae</taxon>
        <taxon>Nitrospira</taxon>
    </lineage>
</organism>
<proteinExistence type="inferred from homology"/>
<evidence type="ECO:0000256" key="6">
    <source>
        <dbReference type="ARBA" id="ARBA00023136"/>
    </source>
</evidence>
<evidence type="ECO:0000256" key="5">
    <source>
        <dbReference type="ARBA" id="ARBA00022989"/>
    </source>
</evidence>
<dbReference type="GO" id="GO:0005886">
    <property type="term" value="C:plasma membrane"/>
    <property type="evidence" value="ECO:0007669"/>
    <property type="project" value="UniProtKB-SubCell"/>
</dbReference>
<keyword evidence="5 8" id="KW-1133">Transmembrane helix</keyword>
<evidence type="ECO:0000313" key="9">
    <source>
        <dbReference type="EMBL" id="CUS31704.1"/>
    </source>
</evidence>
<accession>A0A0S4L544</accession>
<keyword evidence="3" id="KW-0808">Transferase</keyword>
<keyword evidence="4 8" id="KW-0812">Transmembrane</keyword>
<feature type="transmembrane region" description="Helical" evidence="8">
    <location>
        <begin position="377"/>
        <end position="394"/>
    </location>
</feature>
<dbReference type="GO" id="GO:0016758">
    <property type="term" value="F:hexosyltransferase activity"/>
    <property type="evidence" value="ECO:0007669"/>
    <property type="project" value="InterPro"/>
</dbReference>
<name>A0A0S4L544_9BACT</name>
<dbReference type="Proteomes" id="UP000199032">
    <property type="component" value="Unassembled WGS sequence"/>
</dbReference>
<evidence type="ECO:0000256" key="8">
    <source>
        <dbReference type="SAM" id="Phobius"/>
    </source>
</evidence>
<feature type="transmembrane region" description="Helical" evidence="8">
    <location>
        <begin position="18"/>
        <end position="38"/>
    </location>
</feature>
<evidence type="ECO:0000256" key="7">
    <source>
        <dbReference type="ARBA" id="ARBA00024033"/>
    </source>
</evidence>
<feature type="transmembrane region" description="Helical" evidence="8">
    <location>
        <begin position="351"/>
        <end position="370"/>
    </location>
</feature>
<dbReference type="AlphaFoldDB" id="A0A0S4L544"/>
<dbReference type="InterPro" id="IPR018584">
    <property type="entry name" value="GT87"/>
</dbReference>
<protein>
    <recommendedName>
        <fullName evidence="11">DUF2029 domain-containing protein</fullName>
    </recommendedName>
</protein>
<keyword evidence="2" id="KW-1003">Cell membrane</keyword>
<comment type="similarity">
    <text evidence="7">Belongs to the glycosyltransferase 87 family.</text>
</comment>
<dbReference type="EMBL" id="CZQA01000001">
    <property type="protein sequence ID" value="CUS31704.1"/>
    <property type="molecule type" value="Genomic_DNA"/>
</dbReference>
<gene>
    <name evidence="9" type="ORF">COMA1_10233</name>
</gene>
<feature type="transmembrane region" description="Helical" evidence="8">
    <location>
        <begin position="203"/>
        <end position="223"/>
    </location>
</feature>
<dbReference type="RefSeq" id="WP_090742574.1">
    <property type="nucleotide sequence ID" value="NZ_CZQA01000001.1"/>
</dbReference>
<feature type="transmembrane region" description="Helical" evidence="8">
    <location>
        <begin position="150"/>
        <end position="167"/>
    </location>
</feature>
<dbReference type="OrthoDB" id="9774600at2"/>
<feature type="transmembrane region" description="Helical" evidence="8">
    <location>
        <begin position="296"/>
        <end position="316"/>
    </location>
</feature>
<evidence type="ECO:0000256" key="1">
    <source>
        <dbReference type="ARBA" id="ARBA00004651"/>
    </source>
</evidence>
<dbReference type="Pfam" id="PF09594">
    <property type="entry name" value="GT87"/>
    <property type="match status" value="1"/>
</dbReference>
<keyword evidence="10" id="KW-1185">Reference proteome</keyword>
<evidence type="ECO:0008006" key="11">
    <source>
        <dbReference type="Google" id="ProtNLM"/>
    </source>
</evidence>
<feature type="transmembrane region" description="Helical" evidence="8">
    <location>
        <begin position="173"/>
        <end position="196"/>
    </location>
</feature>
<evidence type="ECO:0000256" key="3">
    <source>
        <dbReference type="ARBA" id="ARBA00022679"/>
    </source>
</evidence>
<sequence>MQLQSIIHWICDLAKTPFFVRLARLGLTIAAVIHGYIISFGRSYHFRDIDIHREIGRRFLTGEYLYANDYCYMYLPTTGIYFAPLLMLERNPSLALRYAVAIGCLVMTVIFFHRMVCGSSVTPPWSRLLIGVGAGALTLQFILNDLDDGGPHLMLLGIIAGAIYAIWVGREWLGAALMGFSIVLKITPALFVLLFLWKRQWRLASYTVLATVLWILLPILYMGPTSWWDHHMEWTRNAVLSVLDRQVEGRQENELQKANLSLRHTMLRYLVTYPPTHRLRLVDESYKPVLDFPGPLANAIVGVAVISIVGLFAWSSRRTFQGPGDSEWGRECAGVLLLALFLSPITWDQHLVWMIPAACIVVAAATKMSGALSRTGYTMLAVYVVLTMVLNYEVVGRVRWEALKSYHHLGFAMLILYGLLLSTKNRGISSKLRSEPILPSSPRIASEI</sequence>
<evidence type="ECO:0000313" key="10">
    <source>
        <dbReference type="Proteomes" id="UP000199032"/>
    </source>
</evidence>
<keyword evidence="6 8" id="KW-0472">Membrane</keyword>
<evidence type="ECO:0000256" key="4">
    <source>
        <dbReference type="ARBA" id="ARBA00022692"/>
    </source>
</evidence>
<feature type="transmembrane region" description="Helical" evidence="8">
    <location>
        <begin position="94"/>
        <end position="113"/>
    </location>
</feature>
<feature type="transmembrane region" description="Helical" evidence="8">
    <location>
        <begin position="328"/>
        <end position="345"/>
    </location>
</feature>
<reference evidence="9 10" key="1">
    <citation type="submission" date="2015-10" db="EMBL/GenBank/DDBJ databases">
        <authorList>
            <person name="Gilbert D.G."/>
        </authorList>
    </citation>
    <scope>NUCLEOTIDE SEQUENCE [LARGE SCALE GENOMIC DNA]</scope>
    <source>
        <strain evidence="9">COMA1</strain>
    </source>
</reference>
<evidence type="ECO:0000256" key="2">
    <source>
        <dbReference type="ARBA" id="ARBA00022475"/>
    </source>
</evidence>